<dbReference type="EMBL" id="ASHL01000001">
    <property type="protein sequence ID" value="EPD14043.1"/>
    <property type="molecule type" value="Genomic_DNA"/>
</dbReference>
<dbReference type="HAMAP" id="MF_00514">
    <property type="entry name" value="Ribosomal_bL35"/>
    <property type="match status" value="1"/>
</dbReference>
<keyword evidence="2 5" id="KW-0689">Ribosomal protein</keyword>
<accession>A0AB33Z4A4</accession>
<feature type="region of interest" description="Disordered" evidence="7">
    <location>
        <begin position="1"/>
        <end position="20"/>
    </location>
</feature>
<protein>
    <recommendedName>
        <fullName evidence="4 5">Large ribosomal subunit protein bL35</fullName>
    </recommendedName>
</protein>
<feature type="compositionally biased region" description="Polar residues" evidence="7">
    <location>
        <begin position="1"/>
        <end position="10"/>
    </location>
</feature>
<reference evidence="8 9" key="1">
    <citation type="journal article" date="2013" name="Genome Announc.">
        <title>Genome Sequence of the Pyrene- and Fluoranthene-Degrading Bacterium Cycloclasticus sp. Strain PY97M.</title>
        <authorList>
            <person name="Cui Z."/>
            <person name="Xu G."/>
            <person name="Li Q."/>
            <person name="Gao W."/>
            <person name="Zheng L."/>
        </authorList>
    </citation>
    <scope>NUCLEOTIDE SEQUENCE [LARGE SCALE GENOMIC DNA]</scope>
    <source>
        <strain evidence="8 9">PY97M</strain>
    </source>
</reference>
<comment type="caution">
    <text evidence="8">The sequence shown here is derived from an EMBL/GenBank/DDBJ whole genome shotgun (WGS) entry which is preliminary data.</text>
</comment>
<dbReference type="Gene3D" id="4.10.410.60">
    <property type="match status" value="1"/>
</dbReference>
<sequence>MPKMKSNSGASKRFKKTGTGAFKCKQAHLRHILTKKTTKRKRQLRKASLIHASDMKSVTRMLPYS</sequence>
<comment type="similarity">
    <text evidence="1 5 6">Belongs to the bacterial ribosomal protein bL35 family.</text>
</comment>
<dbReference type="GO" id="GO:0022625">
    <property type="term" value="C:cytosolic large ribosomal subunit"/>
    <property type="evidence" value="ECO:0007669"/>
    <property type="project" value="TreeGrafter"/>
</dbReference>
<keyword evidence="3 5" id="KW-0687">Ribonucleoprotein</keyword>
<evidence type="ECO:0000256" key="3">
    <source>
        <dbReference type="ARBA" id="ARBA00023274"/>
    </source>
</evidence>
<evidence type="ECO:0000256" key="2">
    <source>
        <dbReference type="ARBA" id="ARBA00022980"/>
    </source>
</evidence>
<dbReference type="InterPro" id="IPR037229">
    <property type="entry name" value="Ribosomal_bL35_sf"/>
</dbReference>
<dbReference type="PROSITE" id="PS00936">
    <property type="entry name" value="RIBOSOMAL_L35"/>
    <property type="match status" value="1"/>
</dbReference>
<dbReference type="PRINTS" id="PR00064">
    <property type="entry name" value="RIBOSOMALL35"/>
</dbReference>
<dbReference type="SUPFAM" id="SSF143034">
    <property type="entry name" value="L35p-like"/>
    <property type="match status" value="1"/>
</dbReference>
<dbReference type="AlphaFoldDB" id="A0AB33Z4A4"/>
<proteinExistence type="inferred from homology"/>
<dbReference type="GO" id="GO:0006412">
    <property type="term" value="P:translation"/>
    <property type="evidence" value="ECO:0007669"/>
    <property type="project" value="UniProtKB-UniRule"/>
</dbReference>
<dbReference type="InterPro" id="IPR021137">
    <property type="entry name" value="Ribosomal_bL35-like"/>
</dbReference>
<name>A0AB33Z4A4_9GAMM</name>
<dbReference type="FunFam" id="4.10.410.60:FF:000001">
    <property type="entry name" value="50S ribosomal protein L35"/>
    <property type="match status" value="1"/>
</dbReference>
<dbReference type="RefSeq" id="WP_015005584.1">
    <property type="nucleotide sequence ID" value="NZ_FQZJ01000002.1"/>
</dbReference>
<evidence type="ECO:0000313" key="9">
    <source>
        <dbReference type="Proteomes" id="UP000015462"/>
    </source>
</evidence>
<gene>
    <name evidence="5" type="primary">rpmI</name>
    <name evidence="8" type="ORF">L196_01050</name>
</gene>
<evidence type="ECO:0000256" key="4">
    <source>
        <dbReference type="ARBA" id="ARBA00071664"/>
    </source>
</evidence>
<evidence type="ECO:0000256" key="5">
    <source>
        <dbReference type="HAMAP-Rule" id="MF_00514"/>
    </source>
</evidence>
<evidence type="ECO:0000256" key="1">
    <source>
        <dbReference type="ARBA" id="ARBA00006598"/>
    </source>
</evidence>
<evidence type="ECO:0000313" key="8">
    <source>
        <dbReference type="EMBL" id="EPD14043.1"/>
    </source>
</evidence>
<dbReference type="PANTHER" id="PTHR33343:SF1">
    <property type="entry name" value="LARGE RIBOSOMAL SUBUNIT PROTEIN BL35M"/>
    <property type="match status" value="1"/>
</dbReference>
<dbReference type="InterPro" id="IPR001706">
    <property type="entry name" value="Ribosomal_bL35"/>
</dbReference>
<dbReference type="NCBIfam" id="TIGR00001">
    <property type="entry name" value="rpmI_bact"/>
    <property type="match status" value="1"/>
</dbReference>
<dbReference type="InterPro" id="IPR018265">
    <property type="entry name" value="Ribosomal_bL35_CS"/>
</dbReference>
<dbReference type="GO" id="GO:0003735">
    <property type="term" value="F:structural constituent of ribosome"/>
    <property type="evidence" value="ECO:0007669"/>
    <property type="project" value="InterPro"/>
</dbReference>
<dbReference type="PANTHER" id="PTHR33343">
    <property type="entry name" value="54S RIBOSOMAL PROTEIN BL35M"/>
    <property type="match status" value="1"/>
</dbReference>
<keyword evidence="9" id="KW-1185">Reference proteome</keyword>
<evidence type="ECO:0000256" key="7">
    <source>
        <dbReference type="SAM" id="MobiDB-lite"/>
    </source>
</evidence>
<dbReference type="Pfam" id="PF01632">
    <property type="entry name" value="Ribosomal_L35p"/>
    <property type="match status" value="1"/>
</dbReference>
<dbReference type="Proteomes" id="UP000015462">
    <property type="component" value="Unassembled WGS sequence"/>
</dbReference>
<evidence type="ECO:0000256" key="6">
    <source>
        <dbReference type="RuleBase" id="RU000568"/>
    </source>
</evidence>
<organism evidence="8 9">
    <name type="scientific">Cycloclasticus pugetii</name>
    <dbReference type="NCBI Taxonomy" id="34068"/>
    <lineage>
        <taxon>Bacteria</taxon>
        <taxon>Pseudomonadati</taxon>
        <taxon>Pseudomonadota</taxon>
        <taxon>Gammaproteobacteria</taxon>
        <taxon>Thiotrichales</taxon>
        <taxon>Piscirickettsiaceae</taxon>
        <taxon>Cycloclasticus</taxon>
    </lineage>
</organism>